<feature type="domain" description="Metallo-beta-lactamase" evidence="1">
    <location>
        <begin position="34"/>
        <end position="191"/>
    </location>
</feature>
<evidence type="ECO:0000313" key="2">
    <source>
        <dbReference type="EMBL" id="MBC8544347.1"/>
    </source>
</evidence>
<dbReference type="Gene3D" id="3.60.15.10">
    <property type="entry name" value="Ribonuclease Z/Hydroxyacylglutathione hydrolase-like"/>
    <property type="match status" value="1"/>
</dbReference>
<comment type="caution">
    <text evidence="2">The sequence shown here is derived from an EMBL/GenBank/DDBJ whole genome shotgun (WGS) entry which is preliminary data.</text>
</comment>
<keyword evidence="3" id="KW-1185">Reference proteome</keyword>
<protein>
    <recommendedName>
        <fullName evidence="1">Metallo-beta-lactamase domain-containing protein</fullName>
    </recommendedName>
</protein>
<sequence length="265" mass="30123">MEWILLGTGAADWQKPRENGEYRGYTSALLDSHILLDCTEHSLRKMQELGIEWAQVTDLFFTHSHDDHCDVEAVQAIAEARQKVHGSPLRIYGEGSWIQTLFAPEESCWQVSRLSAYEEVSCGDYRLLPLAANHRTERETEIALSYLVRRGGHAVLYALDGAWMLNKTWQVLRKTTIDAWIVDCTIGDGHEGDYRIFEHNSLPMVRAMANTLMAKTPYGPPVLKQGAPIILNHLAKTLHPCQEELEQRLQPPFVVARDGMRFRIG</sequence>
<proteinExistence type="predicted"/>
<evidence type="ECO:0000313" key="3">
    <source>
        <dbReference type="Proteomes" id="UP000657006"/>
    </source>
</evidence>
<dbReference type="SUPFAM" id="SSF56281">
    <property type="entry name" value="Metallo-hydrolase/oxidoreductase"/>
    <property type="match status" value="1"/>
</dbReference>
<dbReference type="InterPro" id="IPR001279">
    <property type="entry name" value="Metallo-B-lactamas"/>
</dbReference>
<dbReference type="InterPro" id="IPR036866">
    <property type="entry name" value="RibonucZ/Hydroxyglut_hydro"/>
</dbReference>
<dbReference type="Proteomes" id="UP000657006">
    <property type="component" value="Unassembled WGS sequence"/>
</dbReference>
<name>A0A926DV13_9FIRM</name>
<dbReference type="Pfam" id="PF12706">
    <property type="entry name" value="Lactamase_B_2"/>
    <property type="match status" value="1"/>
</dbReference>
<accession>A0A926DV13</accession>
<reference evidence="2" key="1">
    <citation type="submission" date="2020-08" db="EMBL/GenBank/DDBJ databases">
        <title>Genome public.</title>
        <authorList>
            <person name="Liu C."/>
            <person name="Sun Q."/>
        </authorList>
    </citation>
    <scope>NUCLEOTIDE SEQUENCE</scope>
    <source>
        <strain evidence="2">NSJ-32</strain>
    </source>
</reference>
<dbReference type="RefSeq" id="WP_177718835.1">
    <property type="nucleotide sequence ID" value="NZ_JACRSQ010000020.1"/>
</dbReference>
<dbReference type="EMBL" id="JACRSQ010000020">
    <property type="protein sequence ID" value="MBC8544347.1"/>
    <property type="molecule type" value="Genomic_DNA"/>
</dbReference>
<gene>
    <name evidence="2" type="ORF">H8730_12445</name>
</gene>
<organism evidence="2 3">
    <name type="scientific">Bianquea renquensis</name>
    <dbReference type="NCBI Taxonomy" id="2763661"/>
    <lineage>
        <taxon>Bacteria</taxon>
        <taxon>Bacillati</taxon>
        <taxon>Bacillota</taxon>
        <taxon>Clostridia</taxon>
        <taxon>Eubacteriales</taxon>
        <taxon>Bianqueaceae</taxon>
        <taxon>Bianquea</taxon>
    </lineage>
</organism>
<dbReference type="AlphaFoldDB" id="A0A926DV13"/>
<evidence type="ECO:0000259" key="1">
    <source>
        <dbReference type="Pfam" id="PF12706"/>
    </source>
</evidence>